<keyword evidence="3" id="KW-1185">Reference proteome</keyword>
<evidence type="ECO:0000313" key="2">
    <source>
        <dbReference type="EMBL" id="KAK0668060.1"/>
    </source>
</evidence>
<evidence type="ECO:0000256" key="1">
    <source>
        <dbReference type="SAM" id="SignalP"/>
    </source>
</evidence>
<dbReference type="Proteomes" id="UP001174997">
    <property type="component" value="Unassembled WGS sequence"/>
</dbReference>
<reference evidence="2" key="1">
    <citation type="submission" date="2023-06" db="EMBL/GenBank/DDBJ databases">
        <title>Genome-scale phylogeny and comparative genomics of the fungal order Sordariales.</title>
        <authorList>
            <consortium name="Lawrence Berkeley National Laboratory"/>
            <person name="Hensen N."/>
            <person name="Bonometti L."/>
            <person name="Westerberg I."/>
            <person name="Brannstrom I.O."/>
            <person name="Guillou S."/>
            <person name="Cros-Aarteil S."/>
            <person name="Calhoun S."/>
            <person name="Haridas S."/>
            <person name="Kuo A."/>
            <person name="Mondo S."/>
            <person name="Pangilinan J."/>
            <person name="Riley R."/>
            <person name="Labutti K."/>
            <person name="Andreopoulos B."/>
            <person name="Lipzen A."/>
            <person name="Chen C."/>
            <person name="Yanf M."/>
            <person name="Daum C."/>
            <person name="Ng V."/>
            <person name="Clum A."/>
            <person name="Steindorff A."/>
            <person name="Ohm R."/>
            <person name="Martin F."/>
            <person name="Silar P."/>
            <person name="Natvig D."/>
            <person name="Lalanne C."/>
            <person name="Gautier V."/>
            <person name="Ament-Velasquez S.L."/>
            <person name="Kruys A."/>
            <person name="Hutchinson M.I."/>
            <person name="Powell A.J."/>
            <person name="Barry K."/>
            <person name="Miller A.N."/>
            <person name="Grigoriev I.V."/>
            <person name="Debuchy R."/>
            <person name="Gladieux P."/>
            <person name="Thoren M.H."/>
            <person name="Johannesson H."/>
        </authorList>
    </citation>
    <scope>NUCLEOTIDE SEQUENCE</scope>
    <source>
        <strain evidence="2">CBS 307.81</strain>
    </source>
</reference>
<dbReference type="AlphaFoldDB" id="A0AA39ZCQ9"/>
<name>A0AA39ZCQ9_9PEZI</name>
<dbReference type="EMBL" id="JAULSY010000062">
    <property type="protein sequence ID" value="KAK0668060.1"/>
    <property type="molecule type" value="Genomic_DNA"/>
</dbReference>
<protein>
    <submittedName>
        <fullName evidence="2">Uncharacterized protein</fullName>
    </submittedName>
</protein>
<gene>
    <name evidence="2" type="ORF">QBC41DRAFT_347505</name>
</gene>
<proteinExistence type="predicted"/>
<organism evidence="2 3">
    <name type="scientific">Cercophora samala</name>
    <dbReference type="NCBI Taxonomy" id="330535"/>
    <lineage>
        <taxon>Eukaryota</taxon>
        <taxon>Fungi</taxon>
        <taxon>Dikarya</taxon>
        <taxon>Ascomycota</taxon>
        <taxon>Pezizomycotina</taxon>
        <taxon>Sordariomycetes</taxon>
        <taxon>Sordariomycetidae</taxon>
        <taxon>Sordariales</taxon>
        <taxon>Lasiosphaeriaceae</taxon>
        <taxon>Cercophora</taxon>
    </lineage>
</organism>
<evidence type="ECO:0000313" key="3">
    <source>
        <dbReference type="Proteomes" id="UP001174997"/>
    </source>
</evidence>
<feature type="chain" id="PRO_5041445194" evidence="1">
    <location>
        <begin position="19"/>
        <end position="306"/>
    </location>
</feature>
<keyword evidence="1" id="KW-0732">Signal</keyword>
<comment type="caution">
    <text evidence="2">The sequence shown here is derived from an EMBL/GenBank/DDBJ whole genome shotgun (WGS) entry which is preliminary data.</text>
</comment>
<feature type="signal peptide" evidence="1">
    <location>
        <begin position="1"/>
        <end position="18"/>
    </location>
</feature>
<accession>A0AA39ZCQ9</accession>
<sequence length="306" mass="32679">MKSQSILILACLFAAGHAARPCPASPPPISWQISEWTYDAPDRSLPGRAGTDSVIGLYLSTGGTTYSCFGMWPEEWKGFNQDKSALLWSTCVNIFGRPIDDTVSFAMDWERRILFASHTFGCENEEAPGLATASIILPTSCDNKGSGGSPTRCLTTSRQINLNTTQHVRRQSPCSSAPASERYLASWEIRNQTRLYESTPETKGSLFVAVNTATNETFECASEGGTGDGVAVQGVCAPVGVSGGSTIASFTFDLERKLLTVRQTWTCGSAVGSIQALGAASVPAPCFEDDVPICESSRFWVGGSEA</sequence>